<evidence type="ECO:0000256" key="6">
    <source>
        <dbReference type="RuleBase" id="RU362091"/>
    </source>
</evidence>
<evidence type="ECO:0000313" key="10">
    <source>
        <dbReference type="Proteomes" id="UP000000539"/>
    </source>
</evidence>
<comment type="similarity">
    <text evidence="2 6">Belongs to the sodium:solute symporter (SSF) (TC 2.A.21) family.</text>
</comment>
<dbReference type="Proteomes" id="UP000000539">
    <property type="component" value="Chromosome 36"/>
</dbReference>
<name>A0A8V0X8B5_CHICK</name>
<feature type="transmembrane region" description="Helical" evidence="8">
    <location>
        <begin position="352"/>
        <end position="381"/>
    </location>
</feature>
<keyword evidence="10" id="KW-1185">Reference proteome</keyword>
<evidence type="ECO:0000256" key="3">
    <source>
        <dbReference type="ARBA" id="ARBA00022692"/>
    </source>
</evidence>
<dbReference type="InterPro" id="IPR018212">
    <property type="entry name" value="Na/solute_symporter_CS"/>
</dbReference>
<dbReference type="GO" id="GO:0005886">
    <property type="term" value="C:plasma membrane"/>
    <property type="evidence" value="ECO:0000318"/>
    <property type="project" value="GO_Central"/>
</dbReference>
<evidence type="ECO:0000256" key="2">
    <source>
        <dbReference type="ARBA" id="ARBA00006434"/>
    </source>
</evidence>
<dbReference type="GO" id="GO:0005412">
    <property type="term" value="F:D-glucose:sodium symporter activity"/>
    <property type="evidence" value="ECO:0000318"/>
    <property type="project" value="GO_Central"/>
</dbReference>
<reference evidence="9" key="3">
    <citation type="submission" date="2025-09" db="UniProtKB">
        <authorList>
            <consortium name="Ensembl"/>
        </authorList>
    </citation>
    <scope>IDENTIFICATION</scope>
    <source>
        <strain evidence="9">broiler</strain>
    </source>
</reference>
<dbReference type="SMR" id="A0A8V0X8B5"/>
<feature type="transmembrane region" description="Helical" evidence="8">
    <location>
        <begin position="122"/>
        <end position="141"/>
    </location>
</feature>
<dbReference type="Gene3D" id="1.20.1730.10">
    <property type="entry name" value="Sodium/glucose cotransporter"/>
    <property type="match status" value="1"/>
</dbReference>
<dbReference type="GO" id="GO:0006814">
    <property type="term" value="P:sodium ion transport"/>
    <property type="evidence" value="ECO:0000318"/>
    <property type="project" value="GO_Central"/>
</dbReference>
<dbReference type="PANTHER" id="PTHR11819">
    <property type="entry name" value="SOLUTE CARRIER FAMILY 5"/>
    <property type="match status" value="1"/>
</dbReference>
<dbReference type="OrthoDB" id="9393753at2759"/>
<dbReference type="InterPro" id="IPR001734">
    <property type="entry name" value="Na/solute_symporter"/>
</dbReference>
<dbReference type="PROSITE" id="PS00457">
    <property type="entry name" value="NA_SOLUT_SYMP_2"/>
    <property type="match status" value="1"/>
</dbReference>
<keyword evidence="3 8" id="KW-0812">Transmembrane</keyword>
<feature type="region of interest" description="Disordered" evidence="7">
    <location>
        <begin position="604"/>
        <end position="726"/>
    </location>
</feature>
<dbReference type="GeneTree" id="ENSGT00940000160533"/>
<reference evidence="9" key="2">
    <citation type="submission" date="2025-08" db="UniProtKB">
        <authorList>
            <consortium name="Ensembl"/>
        </authorList>
    </citation>
    <scope>IDENTIFICATION</scope>
    <source>
        <strain evidence="9">broiler</strain>
    </source>
</reference>
<evidence type="ECO:0000256" key="8">
    <source>
        <dbReference type="SAM" id="Phobius"/>
    </source>
</evidence>
<evidence type="ECO:0000256" key="5">
    <source>
        <dbReference type="ARBA" id="ARBA00023136"/>
    </source>
</evidence>
<feature type="transmembrane region" description="Helical" evidence="8">
    <location>
        <begin position="245"/>
        <end position="263"/>
    </location>
</feature>
<dbReference type="Pfam" id="PF00474">
    <property type="entry name" value="SSF"/>
    <property type="match status" value="1"/>
</dbReference>
<evidence type="ECO:0000256" key="7">
    <source>
        <dbReference type="SAM" id="MobiDB-lite"/>
    </source>
</evidence>
<dbReference type="PROSITE" id="PS50283">
    <property type="entry name" value="NA_SOLUT_SYMP_3"/>
    <property type="match status" value="1"/>
</dbReference>
<protein>
    <recommendedName>
        <fullName evidence="11">Sodium/glucose cotransporter 2</fullName>
    </recommendedName>
</protein>
<dbReference type="AlphaFoldDB" id="A0A8V0X8B5"/>
<dbReference type="RefSeq" id="XP_040511001.1">
    <property type="nucleotide sequence ID" value="XM_040655067.2"/>
</dbReference>
<gene>
    <name evidence="9" type="primary">LOC112530906</name>
</gene>
<feature type="transmembrane region" description="Helical" evidence="8">
    <location>
        <begin position="426"/>
        <end position="448"/>
    </location>
</feature>
<dbReference type="GeneID" id="112530906"/>
<evidence type="ECO:0000256" key="1">
    <source>
        <dbReference type="ARBA" id="ARBA00004141"/>
    </source>
</evidence>
<evidence type="ECO:0008006" key="11">
    <source>
        <dbReference type="Google" id="ProtNLM"/>
    </source>
</evidence>
<keyword evidence="5 8" id="KW-0472">Membrane</keyword>
<keyword evidence="4 8" id="KW-1133">Transmembrane helix</keyword>
<dbReference type="OMA" id="NATDSCY"/>
<dbReference type="PROSITE" id="PS00456">
    <property type="entry name" value="NA_SOLUT_SYMP_1"/>
    <property type="match status" value="1"/>
</dbReference>
<feature type="transmembrane region" description="Helical" evidence="8">
    <location>
        <begin position="455"/>
        <end position="472"/>
    </location>
</feature>
<feature type="transmembrane region" description="Helical" evidence="8">
    <location>
        <begin position="284"/>
        <end position="305"/>
    </location>
</feature>
<feature type="transmembrane region" description="Helical" evidence="8">
    <location>
        <begin position="563"/>
        <end position="585"/>
    </location>
</feature>
<feature type="transmembrane region" description="Helical" evidence="8">
    <location>
        <begin position="191"/>
        <end position="214"/>
    </location>
</feature>
<dbReference type="PANTHER" id="PTHR11819:SF145">
    <property type="entry name" value="SODIUM_GLUCOSE COTRANSPORTER 2"/>
    <property type="match status" value="1"/>
</dbReference>
<sequence>MAVTVDPWDLGVVGGYFLCVFAVGLWSLRRSSRSSVTGYFLAGRRMGWGAVGASLFASNIGSGHFVGLAGTAAASGIAVGGFEWHAMFMVLLLGWIFVPIYMKAGVTTMPQYLRKRFGGARIQICLSALSLLLYVTTKISVDLFSGAVFLQAALGWDLYGAVAALLGVTAVYTITGGLTALMYADMVQSAVMVGGASVLAGYALTAVGGVPALFHRFPLSLPPTTQRCPHRALALKLLRPPGGDLPWPGMLLGLGATAGWYWCTDQVIVQRCLAGRSLTHVRGGCVLCGYLKVLPMFLMVLPGMAARLLYPEVVACPDAASCRRACGVASGCSNVAYPKLVVGLLPHGLRGLMLAVVLAALMSSLASILASAGAIFSLDLYGRLRPDATQRRLLVVGRLFMVLLVGLSLAWLPVVRAAQGGRLFDYIQAVGSFLTPPIAALFFLAVFVPRVNEPGAFWGLVGGLALGLARMVPEFAMGTETASCQAGSGETGNSTGSGWTGALGTGSAVAFTGSSFSSTGSGSSGPEIIGVGSGSVEVEYGETGSGSAWGAGRCPDFLCGLHYLHFAALLFVATCAIAVAVSLCHPPIPRRHLHRLVFSLRHSREPRDDLDRESSRDGDVQLRGVEVKPSSQGAEPTSEGAEPSTKGAEPRSQGVEHCAQGAEPSNQGAEPINQGVEPHAQGAEPSNQGAEQRSQWEEPQRQGAGPPSQGAGLDDQGGVVDALAPPPEDPLWIRVVNINAIIMMAVAIFLWGYFA</sequence>
<feature type="transmembrane region" description="Helical" evidence="8">
    <location>
        <begin position="731"/>
        <end position="754"/>
    </location>
</feature>
<feature type="transmembrane region" description="Helical" evidence="8">
    <location>
        <begin position="393"/>
        <end position="414"/>
    </location>
</feature>
<dbReference type="InterPro" id="IPR038377">
    <property type="entry name" value="Na/Glc_symporter_sf"/>
</dbReference>
<accession>A0A8V0X8B5</accession>
<feature type="transmembrane region" description="Helical" evidence="8">
    <location>
        <begin position="48"/>
        <end position="78"/>
    </location>
</feature>
<dbReference type="Ensembl" id="ENSGALT00010001448.1">
    <property type="protein sequence ID" value="ENSGALP00010000789.1"/>
    <property type="gene ID" value="ENSGALG00010000685.1"/>
</dbReference>
<dbReference type="NCBIfam" id="TIGR00813">
    <property type="entry name" value="sss"/>
    <property type="match status" value="1"/>
</dbReference>
<feature type="transmembrane region" description="Helical" evidence="8">
    <location>
        <begin position="161"/>
        <end position="184"/>
    </location>
</feature>
<comment type="subcellular location">
    <subcellularLocation>
        <location evidence="1">Membrane</location>
        <topology evidence="1">Multi-pass membrane protein</topology>
    </subcellularLocation>
</comment>
<evidence type="ECO:0000313" key="9">
    <source>
        <dbReference type="Ensembl" id="ENSGALP00010000789.1"/>
    </source>
</evidence>
<feature type="transmembrane region" description="Helical" evidence="8">
    <location>
        <begin position="12"/>
        <end position="28"/>
    </location>
</feature>
<feature type="compositionally biased region" description="Polar residues" evidence="7">
    <location>
        <begin position="684"/>
        <end position="693"/>
    </location>
</feature>
<organism evidence="9 10">
    <name type="scientific">Gallus gallus</name>
    <name type="common">Chicken</name>
    <dbReference type="NCBI Taxonomy" id="9031"/>
    <lineage>
        <taxon>Eukaryota</taxon>
        <taxon>Metazoa</taxon>
        <taxon>Chordata</taxon>
        <taxon>Craniata</taxon>
        <taxon>Vertebrata</taxon>
        <taxon>Euteleostomi</taxon>
        <taxon>Archelosauria</taxon>
        <taxon>Archosauria</taxon>
        <taxon>Dinosauria</taxon>
        <taxon>Saurischia</taxon>
        <taxon>Theropoda</taxon>
        <taxon>Coelurosauria</taxon>
        <taxon>Aves</taxon>
        <taxon>Neognathae</taxon>
        <taxon>Galloanserae</taxon>
        <taxon>Galliformes</taxon>
        <taxon>Phasianidae</taxon>
        <taxon>Phasianinae</taxon>
        <taxon>Gallus</taxon>
    </lineage>
</organism>
<proteinExistence type="inferred from homology"/>
<reference evidence="9" key="1">
    <citation type="submission" date="2020-11" db="EMBL/GenBank/DDBJ databases">
        <title>Gallus gallus (Chicken) genome, bGalGal1, GRCg7b, maternal haplotype autosomes + Z &amp; W.</title>
        <authorList>
            <person name="Warren W."/>
            <person name="Formenti G."/>
            <person name="Fedrigo O."/>
            <person name="Haase B."/>
            <person name="Mountcastle J."/>
            <person name="Balacco J."/>
            <person name="Tracey A."/>
            <person name="Schneider V."/>
            <person name="Okimoto R."/>
            <person name="Cheng H."/>
            <person name="Hawken R."/>
            <person name="Howe K."/>
            <person name="Jarvis E.D."/>
        </authorList>
    </citation>
    <scope>NUCLEOTIDE SEQUENCE [LARGE SCALE GENOMIC DNA]</scope>
    <source>
        <strain evidence="9">Broiler</strain>
    </source>
</reference>
<feature type="transmembrane region" description="Helical" evidence="8">
    <location>
        <begin position="84"/>
        <end position="102"/>
    </location>
</feature>
<evidence type="ECO:0000256" key="4">
    <source>
        <dbReference type="ARBA" id="ARBA00022989"/>
    </source>
</evidence>
<feature type="compositionally biased region" description="Basic and acidic residues" evidence="7">
    <location>
        <begin position="604"/>
        <end position="620"/>
    </location>
</feature>